<keyword evidence="1" id="KW-0812">Transmembrane</keyword>
<keyword evidence="1" id="KW-1133">Transmembrane helix</keyword>
<proteinExistence type="predicted"/>
<accession>A0ABP8J720</accession>
<evidence type="ECO:0000313" key="2">
    <source>
        <dbReference type="EMBL" id="GAA4386215.1"/>
    </source>
</evidence>
<dbReference type="Proteomes" id="UP001500454">
    <property type="component" value="Unassembled WGS sequence"/>
</dbReference>
<gene>
    <name evidence="2" type="ORF">GCM10023186_30570</name>
</gene>
<evidence type="ECO:0000256" key="1">
    <source>
        <dbReference type="SAM" id="Phobius"/>
    </source>
</evidence>
<comment type="caution">
    <text evidence="2">The sequence shown here is derived from an EMBL/GenBank/DDBJ whole genome shotgun (WGS) entry which is preliminary data.</text>
</comment>
<feature type="transmembrane region" description="Helical" evidence="1">
    <location>
        <begin position="93"/>
        <end position="115"/>
    </location>
</feature>
<protein>
    <submittedName>
        <fullName evidence="2">Uncharacterized protein</fullName>
    </submittedName>
</protein>
<reference evidence="3" key="1">
    <citation type="journal article" date="2019" name="Int. J. Syst. Evol. Microbiol.">
        <title>The Global Catalogue of Microorganisms (GCM) 10K type strain sequencing project: providing services to taxonomists for standard genome sequencing and annotation.</title>
        <authorList>
            <consortium name="The Broad Institute Genomics Platform"/>
            <consortium name="The Broad Institute Genome Sequencing Center for Infectious Disease"/>
            <person name="Wu L."/>
            <person name="Ma J."/>
        </authorList>
    </citation>
    <scope>NUCLEOTIDE SEQUENCE [LARGE SCALE GENOMIC DNA]</scope>
    <source>
        <strain evidence="3">JCM 17924</strain>
    </source>
</reference>
<keyword evidence="3" id="KW-1185">Reference proteome</keyword>
<sequence>MVAFLIMVVCYIWFDAARWLTSGNVGGTLYPPLAGLPQAVPETNSGDPVDFLLYMGAVYAGAAAATVSIGFWLAAWTRDRQRRLVPEPQNKLIWLPLVLLIPLAVHVAAMAYHAASDPQNFEESTALAS</sequence>
<evidence type="ECO:0000313" key="3">
    <source>
        <dbReference type="Proteomes" id="UP001500454"/>
    </source>
</evidence>
<name>A0ABP8J720_9BACT</name>
<dbReference type="EMBL" id="BAABHA010000010">
    <property type="protein sequence ID" value="GAA4386215.1"/>
    <property type="molecule type" value="Genomic_DNA"/>
</dbReference>
<organism evidence="2 3">
    <name type="scientific">Hymenobacter koreensis</name>
    <dbReference type="NCBI Taxonomy" id="1084523"/>
    <lineage>
        <taxon>Bacteria</taxon>
        <taxon>Pseudomonadati</taxon>
        <taxon>Bacteroidota</taxon>
        <taxon>Cytophagia</taxon>
        <taxon>Cytophagales</taxon>
        <taxon>Hymenobacteraceae</taxon>
        <taxon>Hymenobacter</taxon>
    </lineage>
</organism>
<keyword evidence="1" id="KW-0472">Membrane</keyword>
<feature type="transmembrane region" description="Helical" evidence="1">
    <location>
        <begin position="51"/>
        <end position="73"/>
    </location>
</feature>